<dbReference type="InterPro" id="IPR036691">
    <property type="entry name" value="Endo/exonu/phosph_ase_sf"/>
</dbReference>
<evidence type="ECO:0000259" key="4">
    <source>
        <dbReference type="Pfam" id="PF03372"/>
    </source>
</evidence>
<dbReference type="Pfam" id="PF00078">
    <property type="entry name" value="RVT_1"/>
    <property type="match status" value="1"/>
</dbReference>
<dbReference type="OrthoDB" id="409918at2759"/>
<organism evidence="5 6">
    <name type="scientific">Symbiodinium microadriaticum</name>
    <name type="common">Dinoflagellate</name>
    <name type="synonym">Zooxanthella microadriatica</name>
    <dbReference type="NCBI Taxonomy" id="2951"/>
    <lineage>
        <taxon>Eukaryota</taxon>
        <taxon>Sar</taxon>
        <taxon>Alveolata</taxon>
        <taxon>Dinophyceae</taxon>
        <taxon>Suessiales</taxon>
        <taxon>Symbiodiniaceae</taxon>
        <taxon>Symbiodinium</taxon>
    </lineage>
</organism>
<feature type="region of interest" description="Disordered" evidence="1">
    <location>
        <begin position="1131"/>
        <end position="1150"/>
    </location>
</feature>
<dbReference type="InterPro" id="IPR000477">
    <property type="entry name" value="RT_dom"/>
</dbReference>
<feature type="domain" description="Reverse transcriptase" evidence="2">
    <location>
        <begin position="1892"/>
        <end position="2058"/>
    </location>
</feature>
<feature type="domain" description="Endonuclease/exonuclease/phosphatase" evidence="4">
    <location>
        <begin position="1365"/>
        <end position="1518"/>
    </location>
</feature>
<accession>A0A1Q9DYT5</accession>
<name>A0A1Q9DYT5_SYMMI</name>
<dbReference type="CDD" id="cd22744">
    <property type="entry name" value="OTU"/>
    <property type="match status" value="1"/>
</dbReference>
<reference evidence="5 6" key="1">
    <citation type="submission" date="2016-02" db="EMBL/GenBank/DDBJ databases">
        <title>Genome analysis of coral dinoflagellate symbionts highlights evolutionary adaptations to a symbiotic lifestyle.</title>
        <authorList>
            <person name="Aranda M."/>
            <person name="Li Y."/>
            <person name="Liew Y.J."/>
            <person name="Baumgarten S."/>
            <person name="Simakov O."/>
            <person name="Wilson M."/>
            <person name="Piel J."/>
            <person name="Ashoor H."/>
            <person name="Bougouffa S."/>
            <person name="Bajic V.B."/>
            <person name="Ryu T."/>
            <person name="Ravasi T."/>
            <person name="Bayer T."/>
            <person name="Micklem G."/>
            <person name="Kim H."/>
            <person name="Bhak J."/>
            <person name="Lajeunesse T.C."/>
            <person name="Voolstra C.R."/>
        </authorList>
    </citation>
    <scope>NUCLEOTIDE SEQUENCE [LARGE SCALE GENOMIC DNA]</scope>
    <source>
        <strain evidence="5 6">CCMP2467</strain>
    </source>
</reference>
<dbReference type="InterPro" id="IPR043502">
    <property type="entry name" value="DNA/RNA_pol_sf"/>
</dbReference>
<gene>
    <name evidence="5" type="ORF">AK812_SmicGene17027</name>
</gene>
<protein>
    <submittedName>
        <fullName evidence="5">LINE-1 retrotransposable element ORF2 protein</fullName>
    </submittedName>
</protein>
<dbReference type="Proteomes" id="UP000186817">
    <property type="component" value="Unassembled WGS sequence"/>
</dbReference>
<comment type="caution">
    <text evidence="5">The sequence shown here is derived from an EMBL/GenBank/DDBJ whole genome shotgun (WGS) entry which is preliminary data.</text>
</comment>
<keyword evidence="6" id="KW-1185">Reference proteome</keyword>
<dbReference type="GO" id="GO:0003824">
    <property type="term" value="F:catalytic activity"/>
    <property type="evidence" value="ECO:0007669"/>
    <property type="project" value="InterPro"/>
</dbReference>
<dbReference type="Pfam" id="PF02338">
    <property type="entry name" value="OTU"/>
    <property type="match status" value="1"/>
</dbReference>
<dbReference type="SUPFAM" id="SSF56219">
    <property type="entry name" value="DNase I-like"/>
    <property type="match status" value="1"/>
</dbReference>
<feature type="compositionally biased region" description="Low complexity" evidence="1">
    <location>
        <begin position="852"/>
        <end position="867"/>
    </location>
</feature>
<feature type="region of interest" description="Disordered" evidence="1">
    <location>
        <begin position="810"/>
        <end position="893"/>
    </location>
</feature>
<dbReference type="InterPro" id="IPR005135">
    <property type="entry name" value="Endo/exonuclease/phosphatase"/>
</dbReference>
<evidence type="ECO:0000313" key="6">
    <source>
        <dbReference type="Proteomes" id="UP000186817"/>
    </source>
</evidence>
<dbReference type="SUPFAM" id="SSF56672">
    <property type="entry name" value="DNA/RNA polymerases"/>
    <property type="match status" value="1"/>
</dbReference>
<feature type="region of interest" description="Disordered" evidence="1">
    <location>
        <begin position="407"/>
        <end position="430"/>
    </location>
</feature>
<evidence type="ECO:0000256" key="1">
    <source>
        <dbReference type="SAM" id="MobiDB-lite"/>
    </source>
</evidence>
<evidence type="ECO:0000259" key="2">
    <source>
        <dbReference type="Pfam" id="PF00078"/>
    </source>
</evidence>
<dbReference type="EMBL" id="LSRX01000331">
    <property type="protein sequence ID" value="OLQ00341.1"/>
    <property type="molecule type" value="Genomic_DNA"/>
</dbReference>
<dbReference type="Gene3D" id="3.90.70.80">
    <property type="match status" value="1"/>
</dbReference>
<dbReference type="Gene3D" id="3.60.10.10">
    <property type="entry name" value="Endonuclease/exonuclease/phosphatase"/>
    <property type="match status" value="1"/>
</dbReference>
<feature type="domain" description="OTU" evidence="3">
    <location>
        <begin position="915"/>
        <end position="1002"/>
    </location>
</feature>
<dbReference type="InterPro" id="IPR003323">
    <property type="entry name" value="OTU_dom"/>
</dbReference>
<evidence type="ECO:0000313" key="5">
    <source>
        <dbReference type="EMBL" id="OLQ00341.1"/>
    </source>
</evidence>
<dbReference type="Pfam" id="PF03372">
    <property type="entry name" value="Exo_endo_phos"/>
    <property type="match status" value="1"/>
</dbReference>
<proteinExistence type="predicted"/>
<feature type="region of interest" description="Disordered" evidence="1">
    <location>
        <begin position="193"/>
        <end position="213"/>
    </location>
</feature>
<evidence type="ECO:0000259" key="3">
    <source>
        <dbReference type="Pfam" id="PF02338"/>
    </source>
</evidence>
<sequence length="2729" mass="297942">MASWLPGCGKDGDLGDGALVATYGVTDSAVYVVVMCRGYFGYVAYGCMELQALRDHEDALKDDGTHIGPFGPRRALGSFRCGLTAMLMGGALSFFFIDVLGGADVDYMCAFAARLRVGSDSFLAALPFSFDKLDGMDEYNLDVCAGALFGFDRPNLSDANDVAYNFVGCFSDDFHLGRETVVDGADRVRLDPHAGRRIGEASHPGPAGSRRTKRLRSQAFDKVAVRKICQQVLREFVAEWNGQGNVDAGDRGCSWNRSSDRWWTERTGELYHASTTRAPWDDQSDNDYQAAADNHGRRHDHMHNWWGSSTTSRADDSSSTWASWDDAAVAGARAGRAVSYYSAVSPEASWHTTQDDWWASSSRQRWADMLDDGPEDPVVAGQQHDVARGWGPTRRVEINTSAVGRDLSSKSRWRRKHAKAQPLDRDGADIDGASCEGPWALRKDVWHASCPIVFAASASAVSEILDSAAGVAIVAWTDNSHTADEIWELVASEGLDADGADVSLTLLCESTPSNAQWTPGDNTPPDVIPVPGTVDGKLRHKKCLMVTSGASPAKLSTRQTGTHEVRKPPPSLAAQRAASVVVRFTADCVYGTTPWADLKKQPAQRARSWASQHGVRQADIIDAYGFGVHGDNRLTGLMRIRNEVSARKLWTASGAFAAGLVFFVDVIGEGHRNLTANWAKDDDIVVQWHDWEVQESFEEYRARVLKFASFGLVLGRRLGCRLGSKDPNFKAQPSLWRARAIPHNYGIADVAALLEDLGFSQVGVQTLHRGRKTNDWTFRGMRDDRQTMLQQHIAWGGGLESDLVVVRESARRGPAGQDSQFAPITERRTVTFGDAMQQRPSSRKPKKDKSRPAASAPSVSPPLGSAPHSGEVAESDVQTSKGTKRAGPEDTAKMSVDAEARDASWAPVATLLDNPGGGNCLFWAMAQAGFQNKAPNEVTHRQMRRFAVQCLQSQESDLGVMWARAGSFNSLGRPSELTWPQYITEISTAANWGGSLEVAAVCIGTDFRAWIFEHKEDRLSLLNPSGKAGFVLLQYDSEKQHWQAFREVNEETLLARHRDTGEAMFDVVASQLRGGMAKPSLSECASVSSENQCDDAHSSGGDAARPGRFLTLSECASSLDGGPTEVEQVCSGAQGGGSVPGPSPSATRVGPLWSDEQRWAYAALCSALFDAETLQGEPTIREAVGAAFGGLASCPAAARGVLAHLSDEVALLHGHADADPWTSEQHHAIRTVLGELHRIFDHCRLPSLSECASSCGGDDVHGGVDGHADPPCASRRVRGKQTAPCISFVTRGFGDSCWCMHATFYEAFNCCSQAEAARRRTKYTFAKGSASWYATGGGEGVGNCFVAFVSLGSAPVSTCDLKVATHNVGRASIVKMPAVLDVIRDLDVVALQEIDLHPCAAPHFIRFWKGKGFRTCLGAVSASGVHRVALLSKLALRQVGLDIEHNDRQVTAVLGTYRPILFSSCYGHAGDAPTAKAFAHDLAHALSRTGHPWVALGDYNLEESDLFHVFATGCASSMDEPFKHGAPLPPTRHDARRRIDFGIAAWVHPTSVFHREGVSDHLLVGYIVDGGCALQGHCGPKRAPVCTEADRSTAEVGRLWHAQWCIADFQAYLAKHCVDKAWTLLSNTAEAALCSPSPGATRRSADWTPRVAATGHRAMLSPETVALRRLRRLERRLRQLQKEPCNRGLYKHVGRDMYDLARTFPELGGHLDPFGAVCSELVRELISKRETQEHTEWLARWQTRLKSSEASRRRWVQRKCRDQQEYVKSISTLSGETGQISTCHPSRLLHAAQCEWQETWRRGAVDRVGFAKLLKQVPRPTVDNPQLEFRSADLLAAAKTMAGRAGGPDAWLAENLCRLPSAFWCALAELWGVVMRTGALPARWLECRVCLIPKADGGLRPLSITSVLWRIGTKVIVGQLRPWLLSWLDEKTLGGVYGGSVLHAHLLFHAEWENSVFVTQDLHRFFDTVDWSLLQDTLRWLRAPACVVRLVESFYAQGRCVLNFDGLLSPDFFTVQRGLLQGCPLSPLLAACFLKVWGTHVGKGSVKTTSFVDDRTFWALATGRAMRDVEVELISAYRRSNEFDRCCAFSCRPVKCKIASGRASELQILQGATSYNLSSVLECLGLTHDLVSGGVTLTSESLEDACLRARNIAKLPCDMAGRARLFRALVIPKFVWAAGVASVSDDTLWRLRQEMVSVFTRQWCADTPLLIGLELLGWECDPCFQSCVLSLAAAFRYHCLPPRWHEHVGLDVVAKKWPCLFRDAARWLAKLGWWVSCDGGTVSRRDDQGIIRSFAVGFDSFRVIQRWVRDYFRKNFASRIGRIASSLHRHQGQNLAQGLDLPGPPAGSVFLLQGHKQLFQRAATRMQVQAAMTTGCSVWHTFGARSGGMREEDPRAVCICGKRLPSRPHLCWTCPATAHVRQSIEAPSDRARERLFAVPLPEMPGPPCHVLDDDAVTPLVGQLEEALSQHTEVFAATDGSECDDIAAWAVVLPQVAASGVAACKLLAHELHQLLSEARLKLCKCWLAQAALGGAPAGFGTSTAGEPADFGAVLIDPELAAGNGVQSARPPSFSSQVSGLRHWPWSKRWGRRRGRVTAGSVKSMGSESFLLGAVTPRHMSCVRAPDEEARGGSAFDEVLPPLPFPFGEALARGVAVQAADELVLRHYPIAGSSRGVDSGLFQLHEESRSIATFRDARRNSKVSVKVGFLSQHSIIGVTGPTFVMGAPSQS</sequence>